<sequence>MTWLLSLLRSGKDWALAILATLAAAGAAYFFGRRSGSSEATANAQLQQRADQAETTAAAAQAAVHNAEVRHDVESETAALPDAPPSSVAAAPAGTAAGRLRDDGWTRD</sequence>
<keyword evidence="2" id="KW-0472">Membrane</keyword>
<feature type="transmembrane region" description="Helical" evidence="2">
    <location>
        <begin position="14"/>
        <end position="32"/>
    </location>
</feature>
<evidence type="ECO:0000256" key="1">
    <source>
        <dbReference type="SAM" id="MobiDB-lite"/>
    </source>
</evidence>
<evidence type="ECO:0000256" key="2">
    <source>
        <dbReference type="SAM" id="Phobius"/>
    </source>
</evidence>
<dbReference type="EMBL" id="JAAQTL010000001">
    <property type="protein sequence ID" value="NID14976.1"/>
    <property type="molecule type" value="Genomic_DNA"/>
</dbReference>
<name>A0A7X5QT66_9GAMM</name>
<dbReference type="RefSeq" id="WP_166698756.1">
    <property type="nucleotide sequence ID" value="NZ_JAAQTL010000001.1"/>
</dbReference>
<dbReference type="Proteomes" id="UP000518878">
    <property type="component" value="Unassembled WGS sequence"/>
</dbReference>
<dbReference type="AlphaFoldDB" id="A0A7X5QT66"/>
<keyword evidence="4" id="KW-1185">Reference proteome</keyword>
<feature type="compositionally biased region" description="Low complexity" evidence="1">
    <location>
        <begin position="78"/>
        <end position="97"/>
    </location>
</feature>
<feature type="compositionally biased region" description="Low complexity" evidence="1">
    <location>
        <begin position="47"/>
        <end position="63"/>
    </location>
</feature>
<keyword evidence="2" id="KW-0812">Transmembrane</keyword>
<reference evidence="3 4" key="1">
    <citation type="journal article" date="2006" name="Int. J. Syst. Evol. Microbiol.">
        <title>Dyella yeojuensis sp. nov., isolated from greenhouse soil in Korea.</title>
        <authorList>
            <person name="Kim B.Y."/>
            <person name="Weon H.Y."/>
            <person name="Lee K.H."/>
            <person name="Seok S.J."/>
            <person name="Kwon S.W."/>
            <person name="Go S.J."/>
            <person name="Stackebrandt E."/>
        </authorList>
    </citation>
    <scope>NUCLEOTIDE SEQUENCE [LARGE SCALE GENOMIC DNA]</scope>
    <source>
        <strain evidence="3 4">DSM 17673</strain>
    </source>
</reference>
<gene>
    <name evidence="3" type="ORF">HBF32_05780</name>
</gene>
<evidence type="ECO:0000313" key="4">
    <source>
        <dbReference type="Proteomes" id="UP000518878"/>
    </source>
</evidence>
<organism evidence="3 4">
    <name type="scientific">Luteibacter yeojuensis</name>
    <dbReference type="NCBI Taxonomy" id="345309"/>
    <lineage>
        <taxon>Bacteria</taxon>
        <taxon>Pseudomonadati</taxon>
        <taxon>Pseudomonadota</taxon>
        <taxon>Gammaproteobacteria</taxon>
        <taxon>Lysobacterales</taxon>
        <taxon>Rhodanobacteraceae</taxon>
        <taxon>Luteibacter</taxon>
    </lineage>
</organism>
<protein>
    <submittedName>
        <fullName evidence="3">Uncharacterized protein</fullName>
    </submittedName>
</protein>
<evidence type="ECO:0000313" key="3">
    <source>
        <dbReference type="EMBL" id="NID14976.1"/>
    </source>
</evidence>
<proteinExistence type="predicted"/>
<comment type="caution">
    <text evidence="3">The sequence shown here is derived from an EMBL/GenBank/DDBJ whole genome shotgun (WGS) entry which is preliminary data.</text>
</comment>
<accession>A0A7X5QT66</accession>
<feature type="region of interest" description="Disordered" evidence="1">
    <location>
        <begin position="42"/>
        <end position="108"/>
    </location>
</feature>
<keyword evidence="2" id="KW-1133">Transmembrane helix</keyword>
<feature type="compositionally biased region" description="Basic and acidic residues" evidence="1">
    <location>
        <begin position="99"/>
        <end position="108"/>
    </location>
</feature>